<evidence type="ECO:0000313" key="14">
    <source>
        <dbReference type="EMBL" id="MRI81002.1"/>
    </source>
</evidence>
<evidence type="ECO:0000313" key="15">
    <source>
        <dbReference type="EMBL" id="MRI86414.1"/>
    </source>
</evidence>
<dbReference type="GO" id="GO:0004107">
    <property type="term" value="F:chorismate synthase activity"/>
    <property type="evidence" value="ECO:0007669"/>
    <property type="project" value="UniProtKB-UniRule"/>
</dbReference>
<comment type="subunit">
    <text evidence="3 12">Homotetramer.</text>
</comment>
<feature type="binding site" evidence="12">
    <location>
        <position position="46"/>
    </location>
    <ligand>
        <name>NADP(+)</name>
        <dbReference type="ChEBI" id="CHEBI:58349"/>
    </ligand>
</feature>
<dbReference type="InterPro" id="IPR020541">
    <property type="entry name" value="Chorismate_synthase_CS"/>
</dbReference>
<keyword evidence="8 12" id="KW-0274">FAD</keyword>
<dbReference type="EMBL" id="WJQS01000014">
    <property type="protein sequence ID" value="MRI86414.1"/>
    <property type="molecule type" value="Genomic_DNA"/>
</dbReference>
<dbReference type="PANTHER" id="PTHR21085:SF0">
    <property type="entry name" value="CHORISMATE SYNTHASE"/>
    <property type="match status" value="1"/>
</dbReference>
<dbReference type="GO" id="GO:0008652">
    <property type="term" value="P:amino acid biosynthetic process"/>
    <property type="evidence" value="ECO:0007669"/>
    <property type="project" value="UniProtKB-KW"/>
</dbReference>
<dbReference type="HAMAP" id="MF_00300">
    <property type="entry name" value="Chorismate_synth"/>
    <property type="match status" value="1"/>
</dbReference>
<dbReference type="GO" id="GO:0005829">
    <property type="term" value="C:cytosol"/>
    <property type="evidence" value="ECO:0007669"/>
    <property type="project" value="TreeGrafter"/>
</dbReference>
<evidence type="ECO:0000256" key="11">
    <source>
        <dbReference type="ARBA" id="ARBA00023239"/>
    </source>
</evidence>
<dbReference type="Proteomes" id="UP000430975">
    <property type="component" value="Unassembled WGS sequence"/>
</dbReference>
<comment type="similarity">
    <text evidence="2 12 13">Belongs to the chorismate synthase family.</text>
</comment>
<protein>
    <recommendedName>
        <fullName evidence="4 12">Chorismate synthase</fullName>
        <shortName evidence="12">CS</shortName>
        <ecNumber evidence="4 12">4.2.3.5</ecNumber>
    </recommendedName>
    <alternativeName>
        <fullName evidence="12">5-enolpyruvylshikimate-3-phosphate phospholyase</fullName>
    </alternativeName>
</protein>
<keyword evidence="9 12" id="KW-0521">NADP</keyword>
<feature type="binding site" evidence="12">
    <location>
        <position position="40"/>
    </location>
    <ligand>
        <name>NADP(+)</name>
        <dbReference type="ChEBI" id="CHEBI:58349"/>
    </ligand>
</feature>
<evidence type="ECO:0000256" key="13">
    <source>
        <dbReference type="RuleBase" id="RU000605"/>
    </source>
</evidence>
<dbReference type="GO" id="GO:0009423">
    <property type="term" value="P:chorismate biosynthetic process"/>
    <property type="evidence" value="ECO:0007669"/>
    <property type="project" value="UniProtKB-UniRule"/>
</dbReference>
<keyword evidence="16" id="KW-1185">Reference proteome</keyword>
<evidence type="ECO:0000256" key="5">
    <source>
        <dbReference type="ARBA" id="ARBA00022605"/>
    </source>
</evidence>
<dbReference type="NCBIfam" id="TIGR00033">
    <property type="entry name" value="aroC"/>
    <property type="match status" value="1"/>
</dbReference>
<evidence type="ECO:0000256" key="7">
    <source>
        <dbReference type="ARBA" id="ARBA00022643"/>
    </source>
</evidence>
<dbReference type="Gene3D" id="3.60.150.10">
    <property type="entry name" value="Chorismate synthase AroC"/>
    <property type="match status" value="1"/>
</dbReference>
<evidence type="ECO:0000256" key="2">
    <source>
        <dbReference type="ARBA" id="ARBA00008014"/>
    </source>
</evidence>
<evidence type="ECO:0000313" key="17">
    <source>
        <dbReference type="Proteomes" id="UP000469870"/>
    </source>
</evidence>
<dbReference type="InterPro" id="IPR000453">
    <property type="entry name" value="Chorismate_synth"/>
</dbReference>
<dbReference type="NCBIfam" id="NF003793">
    <property type="entry name" value="PRK05382.1"/>
    <property type="match status" value="1"/>
</dbReference>
<dbReference type="Pfam" id="PF01264">
    <property type="entry name" value="Chorismate_synt"/>
    <property type="match status" value="1"/>
</dbReference>
<evidence type="ECO:0000256" key="8">
    <source>
        <dbReference type="ARBA" id="ARBA00022827"/>
    </source>
</evidence>
<evidence type="ECO:0000256" key="10">
    <source>
        <dbReference type="ARBA" id="ARBA00023141"/>
    </source>
</evidence>
<dbReference type="CDD" id="cd07304">
    <property type="entry name" value="Chorismate_synthase"/>
    <property type="match status" value="1"/>
</dbReference>
<feature type="binding site" evidence="12">
    <location>
        <begin position="314"/>
        <end position="318"/>
    </location>
    <ligand>
        <name>FMN</name>
        <dbReference type="ChEBI" id="CHEBI:58210"/>
    </ligand>
</feature>
<feature type="binding site" evidence="12">
    <location>
        <begin position="254"/>
        <end position="255"/>
    </location>
    <ligand>
        <name>FMN</name>
        <dbReference type="ChEBI" id="CHEBI:58210"/>
    </ligand>
</feature>
<dbReference type="Proteomes" id="UP000469870">
    <property type="component" value="Unassembled WGS sequence"/>
</dbReference>
<comment type="cofactor">
    <cofactor evidence="12 13">
        <name>FMNH2</name>
        <dbReference type="ChEBI" id="CHEBI:57618"/>
    </cofactor>
    <text evidence="12 13">Reduced FMN (FMNH(2)).</text>
</comment>
<keyword evidence="6 12" id="KW-0285">Flavoprotein</keyword>
<dbReference type="SUPFAM" id="SSF103263">
    <property type="entry name" value="Chorismate synthase, AroC"/>
    <property type="match status" value="1"/>
</dbReference>
<evidence type="ECO:0000256" key="3">
    <source>
        <dbReference type="ARBA" id="ARBA00011881"/>
    </source>
</evidence>
<proteinExistence type="inferred from homology"/>
<dbReference type="FunFam" id="3.60.150.10:FF:000002">
    <property type="entry name" value="Chorismate synthase"/>
    <property type="match status" value="1"/>
</dbReference>
<evidence type="ECO:0000256" key="6">
    <source>
        <dbReference type="ARBA" id="ARBA00022630"/>
    </source>
</evidence>
<dbReference type="PROSITE" id="PS00787">
    <property type="entry name" value="CHORISMATE_SYNTHASE_1"/>
    <property type="match status" value="1"/>
</dbReference>
<dbReference type="EMBL" id="WJQR01000002">
    <property type="protein sequence ID" value="MRI81002.1"/>
    <property type="molecule type" value="Genomic_DNA"/>
</dbReference>
<evidence type="ECO:0000256" key="4">
    <source>
        <dbReference type="ARBA" id="ARBA00013036"/>
    </source>
</evidence>
<dbReference type="InterPro" id="IPR035904">
    <property type="entry name" value="Chorismate_synth_AroC_sf"/>
</dbReference>
<dbReference type="GO" id="GO:0009073">
    <property type="term" value="P:aromatic amino acid family biosynthetic process"/>
    <property type="evidence" value="ECO:0007669"/>
    <property type="project" value="UniProtKB-KW"/>
</dbReference>
<dbReference type="EC" id="4.2.3.5" evidence="4 12"/>
<comment type="pathway">
    <text evidence="1 12 13">Metabolic intermediate biosynthesis; chorismate biosynthesis; chorismate from D-erythrose 4-phosphate and phosphoenolpyruvate: step 7/7.</text>
</comment>
<dbReference type="PIRSF" id="PIRSF001456">
    <property type="entry name" value="Chorismate_synth"/>
    <property type="match status" value="1"/>
</dbReference>
<comment type="function">
    <text evidence="12">Catalyzes the anti-1,4-elimination of the C-3 phosphate and the C-6 proR hydrogen from 5-enolpyruvylshikimate-3-phosphate (EPSP) to yield chorismate, which is the branch point compound that serves as the starting substrate for the three terminal pathways of aromatic amino acid biosynthesis. This reaction introduces a second double bond into the aromatic ring system.</text>
</comment>
<feature type="binding site" evidence="12">
    <location>
        <begin position="132"/>
        <end position="134"/>
    </location>
    <ligand>
        <name>FMN</name>
        <dbReference type="ChEBI" id="CHEBI:58210"/>
    </ligand>
</feature>
<keyword evidence="10 12" id="KW-0057">Aromatic amino acid biosynthesis</keyword>
<dbReference type="PROSITE" id="PS00788">
    <property type="entry name" value="CHORISMATE_SYNTHASE_2"/>
    <property type="match status" value="1"/>
</dbReference>
<dbReference type="AlphaFoldDB" id="A0A6I2GI65"/>
<reference evidence="16 17" key="1">
    <citation type="submission" date="2019-11" db="EMBL/GenBank/DDBJ databases">
        <title>Characterisation of Fundicoccus ignavus gen. nov. sp. nov., a novel genus of the family Aerococcaceae isolated from bulk tank milk.</title>
        <authorList>
            <person name="Siebert A."/>
            <person name="Huptas C."/>
            <person name="Wenning M."/>
            <person name="Scherer S."/>
            <person name="Doll E.V."/>
        </authorList>
    </citation>
    <scope>NUCLEOTIDE SEQUENCE [LARGE SCALE GENOMIC DNA]</scope>
    <source>
        <strain evidence="14 17">DSM 109653</strain>
        <strain evidence="15 16">WS4759</strain>
    </source>
</reference>
<dbReference type="GO" id="GO:0010181">
    <property type="term" value="F:FMN binding"/>
    <property type="evidence" value="ECO:0007669"/>
    <property type="project" value="TreeGrafter"/>
</dbReference>
<organism evidence="15 16">
    <name type="scientific">Fundicoccus ignavus</name>
    <dbReference type="NCBI Taxonomy" id="2664442"/>
    <lineage>
        <taxon>Bacteria</taxon>
        <taxon>Bacillati</taxon>
        <taxon>Bacillota</taxon>
        <taxon>Bacilli</taxon>
        <taxon>Lactobacillales</taxon>
        <taxon>Aerococcaceae</taxon>
        <taxon>Fundicoccus</taxon>
    </lineage>
</organism>
<comment type="catalytic activity">
    <reaction evidence="12 13">
        <text>5-O-(1-carboxyvinyl)-3-phosphoshikimate = chorismate + phosphate</text>
        <dbReference type="Rhea" id="RHEA:21020"/>
        <dbReference type="ChEBI" id="CHEBI:29748"/>
        <dbReference type="ChEBI" id="CHEBI:43474"/>
        <dbReference type="ChEBI" id="CHEBI:57701"/>
        <dbReference type="EC" id="4.2.3.5"/>
    </reaction>
</comment>
<evidence type="ECO:0000256" key="1">
    <source>
        <dbReference type="ARBA" id="ARBA00005044"/>
    </source>
</evidence>
<keyword evidence="7 12" id="KW-0288">FMN</keyword>
<accession>A0A6I2GI65</accession>
<evidence type="ECO:0000256" key="9">
    <source>
        <dbReference type="ARBA" id="ARBA00022857"/>
    </source>
</evidence>
<dbReference type="RefSeq" id="WP_153861461.1">
    <property type="nucleotide sequence ID" value="NZ_WJQR01000002.1"/>
</dbReference>
<sequence>MLRFITAGESHGPVLTTIIEGLPAGLPISVEIINEAMARRQQGYGRGNRMKIETDQIQITSGVRHGLTLGSPVTISLPNKDYKNWQSVMGIEPLEDERAKLRRAVHRPRPGHADLVGGIKYHHADLRNVLERSSARETAMRVALGSVASQLLKGLGVEVAAYVREIGGIVGEAQIDSLSLDHLRKQVAASPVMMVDSEVEAQVIEKIDATKKAGNTLGGVVEVIATGLPIGLGSYTQWDKKLDARLAQAVMSINAFKGVEIGDGFELARRFGSEVMDEIAYDETQGFYRLSNHLGGLEGGMTNGMPLIVRGVKKPIPTLYRPLQSVDIYTKENYEASIERSDTTAVPAASVVAEAVVAMELAQAVLEKFPHDSYGELQQAVTNYRTYSKNPDMWQSNTDENVENTDWAKHADAAAEAQN</sequence>
<keyword evidence="11 12" id="KW-0456">Lyase</keyword>
<evidence type="ECO:0000313" key="16">
    <source>
        <dbReference type="Proteomes" id="UP000430975"/>
    </source>
</evidence>
<dbReference type="PANTHER" id="PTHR21085">
    <property type="entry name" value="CHORISMATE SYNTHASE"/>
    <property type="match status" value="1"/>
</dbReference>
<dbReference type="UniPathway" id="UPA00053">
    <property type="reaction ID" value="UER00090"/>
</dbReference>
<gene>
    <name evidence="12 15" type="primary">aroC</name>
    <name evidence="15" type="ORF">GIY09_11215</name>
    <name evidence="14" type="ORF">GIY11_03025</name>
</gene>
<feature type="binding site" evidence="12">
    <location>
        <position position="299"/>
    </location>
    <ligand>
        <name>FMN</name>
        <dbReference type="ChEBI" id="CHEBI:58210"/>
    </ligand>
</feature>
<feature type="binding site" evidence="12">
    <location>
        <position position="340"/>
    </location>
    <ligand>
        <name>FMN</name>
        <dbReference type="ChEBI" id="CHEBI:58210"/>
    </ligand>
</feature>
<name>A0A6I2GI65_9LACT</name>
<comment type="caution">
    <text evidence="15">The sequence shown here is derived from an EMBL/GenBank/DDBJ whole genome shotgun (WGS) entry which is preliminary data.</text>
</comment>
<keyword evidence="5 12" id="KW-0028">Amino-acid biosynthesis</keyword>
<evidence type="ECO:0000256" key="12">
    <source>
        <dbReference type="HAMAP-Rule" id="MF_00300"/>
    </source>
</evidence>